<dbReference type="InterPro" id="IPR028989">
    <property type="entry name" value="RimP_N"/>
</dbReference>
<feature type="compositionally biased region" description="Acidic residues" evidence="2">
    <location>
        <begin position="177"/>
        <end position="189"/>
    </location>
</feature>
<dbReference type="PANTHER" id="PTHR33867:SF1">
    <property type="entry name" value="RIBOSOME MATURATION FACTOR RIMP"/>
    <property type="match status" value="1"/>
</dbReference>
<evidence type="ECO:0000313" key="3">
    <source>
        <dbReference type="EMBL" id="CDZ88716.1"/>
    </source>
</evidence>
<dbReference type="Proteomes" id="UP000042997">
    <property type="component" value="Unassembled WGS sequence"/>
</dbReference>
<dbReference type="HAMAP" id="MF_01077">
    <property type="entry name" value="RimP"/>
    <property type="match status" value="1"/>
</dbReference>
<dbReference type="PANTHER" id="PTHR33867">
    <property type="entry name" value="RIBOSOME MATURATION FACTOR RIMP"/>
    <property type="match status" value="1"/>
</dbReference>
<dbReference type="KEGG" id="rrz:CS378_01395"/>
<dbReference type="GO" id="GO:0006412">
    <property type="term" value="P:translation"/>
    <property type="evidence" value="ECO:0007669"/>
    <property type="project" value="TreeGrafter"/>
</dbReference>
<dbReference type="NCBIfam" id="NF000930">
    <property type="entry name" value="PRK00092.2-2"/>
    <property type="match status" value="1"/>
</dbReference>
<dbReference type="Gene3D" id="3.30.300.70">
    <property type="entry name" value="RimP-like superfamily, N-terminal"/>
    <property type="match status" value="1"/>
</dbReference>
<keyword evidence="1" id="KW-0690">Ribosome biogenesis</keyword>
<gene>
    <name evidence="1 3" type="primary">rimP</name>
    <name evidence="3" type="ORF">RHRU231_430094</name>
</gene>
<protein>
    <recommendedName>
        <fullName evidence="1">Ribosome maturation factor RimP</fullName>
    </recommendedName>
</protein>
<evidence type="ECO:0000256" key="1">
    <source>
        <dbReference type="HAMAP-Rule" id="MF_01077"/>
    </source>
</evidence>
<dbReference type="eggNOG" id="COG0779">
    <property type="taxonomic scope" value="Bacteria"/>
</dbReference>
<dbReference type="GO" id="GO:0005829">
    <property type="term" value="C:cytosol"/>
    <property type="evidence" value="ECO:0007669"/>
    <property type="project" value="TreeGrafter"/>
</dbReference>
<feature type="region of interest" description="Disordered" evidence="2">
    <location>
        <begin position="159"/>
        <end position="202"/>
    </location>
</feature>
<reference evidence="3 4" key="1">
    <citation type="journal article" date="2014" name="Genome Announc.">
        <title>Draft Genome Sequence of Propane- and Butane-Oxidizing Actinobacterium Rhodococcus ruber IEGM 231.</title>
        <authorList>
            <person name="Ivshina I.B."/>
            <person name="Kuyukina M.S."/>
            <person name="Krivoruchko A.V."/>
            <person name="Barbe V."/>
            <person name="Fischer C."/>
        </authorList>
    </citation>
    <scope>NUCLEOTIDE SEQUENCE [LARGE SCALE GENOMIC DNA]</scope>
</reference>
<dbReference type="RefSeq" id="WP_010592707.1">
    <property type="nucleotide sequence ID" value="NZ_CP023714.1"/>
</dbReference>
<dbReference type="SUPFAM" id="SSF75420">
    <property type="entry name" value="YhbC-like, N-terminal domain"/>
    <property type="match status" value="1"/>
</dbReference>
<evidence type="ECO:0000313" key="4">
    <source>
        <dbReference type="Proteomes" id="UP000042997"/>
    </source>
</evidence>
<dbReference type="Pfam" id="PF02576">
    <property type="entry name" value="RimP_N"/>
    <property type="match status" value="1"/>
</dbReference>
<dbReference type="AlphaFoldDB" id="A0A098BLW8"/>
<dbReference type="Pfam" id="PF17384">
    <property type="entry name" value="DUF150_C"/>
    <property type="match status" value="1"/>
</dbReference>
<comment type="similarity">
    <text evidence="1">Belongs to the RimP family.</text>
</comment>
<dbReference type="GO" id="GO:0000028">
    <property type="term" value="P:ribosomal small subunit assembly"/>
    <property type="evidence" value="ECO:0007669"/>
    <property type="project" value="TreeGrafter"/>
</dbReference>
<proteinExistence type="inferred from homology"/>
<dbReference type="InterPro" id="IPR035956">
    <property type="entry name" value="RimP_N_sf"/>
</dbReference>
<dbReference type="GeneID" id="66835512"/>
<evidence type="ECO:0000256" key="2">
    <source>
        <dbReference type="SAM" id="MobiDB-lite"/>
    </source>
</evidence>
<dbReference type="InterPro" id="IPR003728">
    <property type="entry name" value="Ribosome_maturation_RimP"/>
</dbReference>
<comment type="function">
    <text evidence="1">Required for maturation of 30S ribosomal subunits.</text>
</comment>
<dbReference type="OrthoDB" id="9805006at2"/>
<name>A0A098BLW8_9NOCA</name>
<keyword evidence="1" id="KW-0963">Cytoplasm</keyword>
<organism evidence="3 4">
    <name type="scientific">Rhodococcus ruber</name>
    <dbReference type="NCBI Taxonomy" id="1830"/>
    <lineage>
        <taxon>Bacteria</taxon>
        <taxon>Bacillati</taxon>
        <taxon>Actinomycetota</taxon>
        <taxon>Actinomycetes</taxon>
        <taxon>Mycobacteriales</taxon>
        <taxon>Nocardiaceae</taxon>
        <taxon>Rhodococcus</taxon>
    </lineage>
</organism>
<accession>A0A098BLW8</accession>
<comment type="subcellular location">
    <subcellularLocation>
        <location evidence="1">Cytoplasm</location>
    </subcellularLocation>
</comment>
<dbReference type="InterPro" id="IPR028998">
    <property type="entry name" value="RimP_C"/>
</dbReference>
<sequence>MPVPPPERIAELVSGPIEREGYDLEDVVVTSAGKHSTVRLFVDSDTGLSLDEAARLSTLVSEVFDSVADFGESPYVLEVTSPGIGRPLTLERHWRRSQARKARIDLDDETIVGRIGELVGDEVRVVVPGRNGPSVRVLPLADVRRAVVEVEFNAPNPRELELAGGVPDGRVRAGEIAESDGEDPDDENGTDYNGTDEVKVDK</sequence>
<dbReference type="EMBL" id="CCSD01000054">
    <property type="protein sequence ID" value="CDZ88716.1"/>
    <property type="molecule type" value="Genomic_DNA"/>
</dbReference>